<evidence type="ECO:0000313" key="2">
    <source>
        <dbReference type="Proteomes" id="UP001057291"/>
    </source>
</evidence>
<gene>
    <name evidence="1" type="ORF">DNHGIG_40080</name>
</gene>
<dbReference type="AlphaFoldDB" id="A0AAV4LMS6"/>
<name>A0AAV4LMS6_9BACL</name>
<dbReference type="Proteomes" id="UP001057291">
    <property type="component" value="Unassembled WGS sequence"/>
</dbReference>
<dbReference type="RefSeq" id="WP_282201513.1">
    <property type="nucleotide sequence ID" value="NZ_BOQE01000002.1"/>
</dbReference>
<reference evidence="1" key="1">
    <citation type="journal article" date="2023" name="Int. J. Syst. Evol. Microbiol.">
        <title>Collibacillus ludicampi gen. nov., sp. nov., a new soil bacterium of the family Alicyclobacillaceae.</title>
        <authorList>
            <person name="Jojima T."/>
            <person name="Ioku Y."/>
            <person name="Fukuta Y."/>
            <person name="Shirasaka N."/>
            <person name="Matsumura Y."/>
            <person name="Mori M."/>
        </authorList>
    </citation>
    <scope>NUCLEOTIDE SEQUENCE</scope>
    <source>
        <strain evidence="1">TP075</strain>
    </source>
</reference>
<keyword evidence="2" id="KW-1185">Reference proteome</keyword>
<proteinExistence type="predicted"/>
<dbReference type="EMBL" id="BOQE01000002">
    <property type="protein sequence ID" value="GIM48459.1"/>
    <property type="molecule type" value="Genomic_DNA"/>
</dbReference>
<evidence type="ECO:0000313" key="1">
    <source>
        <dbReference type="EMBL" id="GIM48459.1"/>
    </source>
</evidence>
<organism evidence="1 2">
    <name type="scientific">Collibacillus ludicampi</name>
    <dbReference type="NCBI Taxonomy" id="2771369"/>
    <lineage>
        <taxon>Bacteria</taxon>
        <taxon>Bacillati</taxon>
        <taxon>Bacillota</taxon>
        <taxon>Bacilli</taxon>
        <taxon>Bacillales</taxon>
        <taxon>Alicyclobacillaceae</taxon>
        <taxon>Collibacillus</taxon>
    </lineage>
</organism>
<sequence length="123" mass="14736">MVQLSILDDMVQTPFTLKSNDSRRIVRRKKLKSARLDHQLTFDELDWVVIYPVPKTNKQLLQEARENLIKMLNQCDLCPFRKTQNDVRAEECWSCTHRLKMEEVAKNVEFLMSKIRKERRKMA</sequence>
<comment type="caution">
    <text evidence="1">The sequence shown here is derived from an EMBL/GenBank/DDBJ whole genome shotgun (WGS) entry which is preliminary data.</text>
</comment>
<accession>A0AAV4LMS6</accession>
<protein>
    <submittedName>
        <fullName evidence="1">Uncharacterized protein</fullName>
    </submittedName>
</protein>